<sequence>MLDLKDLKNIMNYPVKYGHYNLIPDTLPCESEFTLKLRPMDLRVQWKRCSITADYISLYCSCQEKLDPDSSNTISIVLNELIENAAKFSKDRKGEILLDLKYYSEILKIEIKNSTNEIHKNKLENSISALINRNSDEIYINKLKNRDGNEPNSGIGLLLLSKDFPVRLGFLINEVSHGTYDVTVRAYLDLNEVVKTKLKALSV</sequence>
<name>M6G6B1_9LEPT</name>
<organism evidence="1 2">
    <name type="scientific">Leptospira weilii str. 2006001855</name>
    <dbReference type="NCBI Taxonomy" id="996804"/>
    <lineage>
        <taxon>Bacteria</taxon>
        <taxon>Pseudomonadati</taxon>
        <taxon>Spirochaetota</taxon>
        <taxon>Spirochaetia</taxon>
        <taxon>Leptospirales</taxon>
        <taxon>Leptospiraceae</taxon>
        <taxon>Leptospira</taxon>
    </lineage>
</organism>
<comment type="caution">
    <text evidence="1">The sequence shown here is derived from an EMBL/GenBank/DDBJ whole genome shotgun (WGS) entry which is preliminary data.</text>
</comment>
<dbReference type="EMBL" id="AFJM02000009">
    <property type="protein sequence ID" value="EMM74481.1"/>
    <property type="molecule type" value="Genomic_DNA"/>
</dbReference>
<dbReference type="SUPFAM" id="SSF55874">
    <property type="entry name" value="ATPase domain of HSP90 chaperone/DNA topoisomerase II/histidine kinase"/>
    <property type="match status" value="1"/>
</dbReference>
<dbReference type="Proteomes" id="UP000012101">
    <property type="component" value="Unassembled WGS sequence"/>
</dbReference>
<protein>
    <submittedName>
        <fullName evidence="1">GHKL domain protein</fullName>
    </submittedName>
</protein>
<evidence type="ECO:0000313" key="1">
    <source>
        <dbReference type="EMBL" id="EMM74481.1"/>
    </source>
</evidence>
<proteinExistence type="predicted"/>
<evidence type="ECO:0000313" key="2">
    <source>
        <dbReference type="Proteomes" id="UP000012101"/>
    </source>
</evidence>
<dbReference type="AlphaFoldDB" id="M6G6B1"/>
<gene>
    <name evidence="1" type="ORF">LEP1GSC038_4529</name>
</gene>
<dbReference type="NCBIfam" id="NF047703">
    <property type="entry name" value="slr1658_superfam"/>
    <property type="match status" value="1"/>
</dbReference>
<dbReference type="InterPro" id="IPR058084">
    <property type="entry name" value="Slr1658-like"/>
</dbReference>
<dbReference type="Gene3D" id="3.30.565.10">
    <property type="entry name" value="Histidine kinase-like ATPase, C-terminal domain"/>
    <property type="match status" value="1"/>
</dbReference>
<accession>M6G6B1</accession>
<reference evidence="1 2" key="1">
    <citation type="submission" date="2013-01" db="EMBL/GenBank/DDBJ databases">
        <authorList>
            <person name="Harkins D.M."/>
            <person name="Durkin A.S."/>
            <person name="Brinkac L.M."/>
            <person name="Haft D.H."/>
            <person name="Selengut J.D."/>
            <person name="Sanka R."/>
            <person name="DePew J."/>
            <person name="Purushe J."/>
            <person name="Hospenthal D.R."/>
            <person name="Murray C.K."/>
            <person name="Pimentel G."/>
            <person name="Wasfy M."/>
            <person name="Vinetz J.M."/>
            <person name="Sutton G.G."/>
            <person name="Nierman W.C."/>
            <person name="Fouts D.E."/>
        </authorList>
    </citation>
    <scope>NUCLEOTIDE SEQUENCE [LARGE SCALE GENOMIC DNA]</scope>
    <source>
        <strain evidence="1 2">2006001855</strain>
    </source>
</reference>
<dbReference type="InterPro" id="IPR036890">
    <property type="entry name" value="HATPase_C_sf"/>
</dbReference>